<dbReference type="Gene3D" id="3.40.50.300">
    <property type="entry name" value="P-loop containing nucleotide triphosphate hydrolases"/>
    <property type="match status" value="1"/>
</dbReference>
<organism evidence="1">
    <name type="scientific">Telmatobacter sp. DSM 110680</name>
    <dbReference type="NCBI Taxonomy" id="3036704"/>
    <lineage>
        <taxon>Bacteria</taxon>
        <taxon>Pseudomonadati</taxon>
        <taxon>Acidobacteriota</taxon>
        <taxon>Terriglobia</taxon>
        <taxon>Terriglobales</taxon>
        <taxon>Acidobacteriaceae</taxon>
        <taxon>Telmatobacter</taxon>
    </lineage>
</organism>
<dbReference type="RefSeq" id="WP_348263446.1">
    <property type="nucleotide sequence ID" value="NZ_CP121196.1"/>
</dbReference>
<dbReference type="Pfam" id="PF13189">
    <property type="entry name" value="Cytidylate_kin2"/>
    <property type="match status" value="1"/>
</dbReference>
<gene>
    <name evidence="1" type="ORF">P8935_02565</name>
</gene>
<keyword evidence="1" id="KW-0808">Transferase</keyword>
<keyword evidence="1" id="KW-0418">Kinase</keyword>
<accession>A0AAU7DMG4</accession>
<name>A0AAU7DMG4_9BACT</name>
<sequence length="226" mass="24966">MMHAPIRVITVEREYGSRGGEFAHDLAERLGWRLLDSELVSAAAKRAGVSPELAAKFDDRLDPWYYRYGKVFWHDTAYQMTGLSEEQVFDSERMLTLIRDEILAAAKQGNCVLVGRGAACALACQPGCFHIFVYATMKAKRDWFTQAFPKQAQNAEQALAAYDKRRAAVIRKFYQQEWCSRGLYHMLLNSAMGTEAMIASVSGAAELEIAVPASAASSIGPTGAPC</sequence>
<proteinExistence type="predicted"/>
<evidence type="ECO:0000313" key="1">
    <source>
        <dbReference type="EMBL" id="XBH18223.1"/>
    </source>
</evidence>
<reference evidence="1" key="1">
    <citation type="submission" date="2023-03" db="EMBL/GenBank/DDBJ databases">
        <title>Edaphobacter sp.</title>
        <authorList>
            <person name="Huber K.J."/>
            <person name="Papendorf J."/>
            <person name="Pilke C."/>
            <person name="Bunk B."/>
            <person name="Sproeer C."/>
            <person name="Pester M."/>
        </authorList>
    </citation>
    <scope>NUCLEOTIDE SEQUENCE</scope>
    <source>
        <strain evidence="1">DSM 110680</strain>
    </source>
</reference>
<protein>
    <submittedName>
        <fullName evidence="1">Cytidylate kinase-like family protein</fullName>
    </submittedName>
</protein>
<dbReference type="AlphaFoldDB" id="A0AAU7DMG4"/>
<dbReference type="InterPro" id="IPR027417">
    <property type="entry name" value="P-loop_NTPase"/>
</dbReference>
<dbReference type="GO" id="GO:0016301">
    <property type="term" value="F:kinase activity"/>
    <property type="evidence" value="ECO:0007669"/>
    <property type="project" value="UniProtKB-KW"/>
</dbReference>
<dbReference type="EMBL" id="CP121196">
    <property type="protein sequence ID" value="XBH18223.1"/>
    <property type="molecule type" value="Genomic_DNA"/>
</dbReference>